<reference evidence="2 3" key="3">
    <citation type="journal article" date="2015" name="Genome Announc.">
        <title>Draft Genome Sequence of the Archiascomycetous Yeast Saitoella complicata.</title>
        <authorList>
            <person name="Yamauchi K."/>
            <person name="Kondo S."/>
            <person name="Hamamoto M."/>
            <person name="Takahashi Y."/>
            <person name="Ogura Y."/>
            <person name="Hayashi T."/>
            <person name="Nishida H."/>
        </authorList>
    </citation>
    <scope>NUCLEOTIDE SEQUENCE [LARGE SCALE GENOMIC DNA]</scope>
    <source>
        <strain evidence="2 3">NRRL Y-17804</strain>
    </source>
</reference>
<dbReference type="AlphaFoldDB" id="A0A0E9NEU9"/>
<reference evidence="2 3" key="1">
    <citation type="journal article" date="2011" name="J. Gen. Appl. Microbiol.">
        <title>Draft genome sequencing of the enigmatic yeast Saitoella complicata.</title>
        <authorList>
            <person name="Nishida H."/>
            <person name="Hamamoto M."/>
            <person name="Sugiyama J."/>
        </authorList>
    </citation>
    <scope>NUCLEOTIDE SEQUENCE [LARGE SCALE GENOMIC DNA]</scope>
    <source>
        <strain evidence="2 3">NRRL Y-17804</strain>
    </source>
</reference>
<keyword evidence="1" id="KW-0732">Signal</keyword>
<comment type="caution">
    <text evidence="2">The sequence shown here is derived from an EMBL/GenBank/DDBJ whole genome shotgun (WGS) entry which is preliminary data.</text>
</comment>
<reference evidence="2 3" key="2">
    <citation type="journal article" date="2014" name="J. Gen. Appl. Microbiol.">
        <title>The early diverging ascomycetous budding yeast Saitoella complicata has three histone deacetylases belonging to the Clr6, Hos2, and Rpd3 lineages.</title>
        <authorList>
            <person name="Nishida H."/>
            <person name="Matsumoto T."/>
            <person name="Kondo S."/>
            <person name="Hamamoto M."/>
            <person name="Yoshikawa H."/>
        </authorList>
    </citation>
    <scope>NUCLEOTIDE SEQUENCE [LARGE SCALE GENOMIC DNA]</scope>
    <source>
        <strain evidence="2 3">NRRL Y-17804</strain>
    </source>
</reference>
<dbReference type="Proteomes" id="UP000033140">
    <property type="component" value="Unassembled WGS sequence"/>
</dbReference>
<feature type="chain" id="PRO_5002430367" evidence="1">
    <location>
        <begin position="23"/>
        <end position="111"/>
    </location>
</feature>
<evidence type="ECO:0000256" key="1">
    <source>
        <dbReference type="SAM" id="SignalP"/>
    </source>
</evidence>
<name>A0A0E9NEU9_SAICN</name>
<dbReference type="EMBL" id="BACD03000014">
    <property type="protein sequence ID" value="GAO48353.1"/>
    <property type="molecule type" value="Genomic_DNA"/>
</dbReference>
<accession>A0A0E9NEU9</accession>
<gene>
    <name evidence="2" type="ORF">G7K_2526-t1</name>
</gene>
<sequence length="111" mass="12224">MLNRLNWAVLGITGLLFGLGQRLPTWHPTKKTPEYGLENALQSSRITRYNYKNVQDSAGGDVASGIFPTRSLNQKDPGRTPLPNSHPTLFGLDLKLGFSGRLPGHSLPQRT</sequence>
<proteinExistence type="predicted"/>
<keyword evidence="3" id="KW-1185">Reference proteome</keyword>
<evidence type="ECO:0000313" key="2">
    <source>
        <dbReference type="EMBL" id="GAO48353.1"/>
    </source>
</evidence>
<protein>
    <submittedName>
        <fullName evidence="2">Uncharacterized protein</fullName>
    </submittedName>
</protein>
<organism evidence="2 3">
    <name type="scientific">Saitoella complicata (strain BCRC 22490 / CBS 7301 / JCM 7358 / NBRC 10748 / NRRL Y-17804)</name>
    <dbReference type="NCBI Taxonomy" id="698492"/>
    <lineage>
        <taxon>Eukaryota</taxon>
        <taxon>Fungi</taxon>
        <taxon>Dikarya</taxon>
        <taxon>Ascomycota</taxon>
        <taxon>Taphrinomycotina</taxon>
        <taxon>Taphrinomycotina incertae sedis</taxon>
        <taxon>Saitoella</taxon>
    </lineage>
</organism>
<feature type="signal peptide" evidence="1">
    <location>
        <begin position="1"/>
        <end position="22"/>
    </location>
</feature>
<evidence type="ECO:0000313" key="3">
    <source>
        <dbReference type="Proteomes" id="UP000033140"/>
    </source>
</evidence>